<dbReference type="GO" id="GO:0008180">
    <property type="term" value="C:COP9 signalosome"/>
    <property type="evidence" value="ECO:0007669"/>
    <property type="project" value="UniProtKB-KW"/>
</dbReference>
<feature type="compositionally biased region" description="Acidic residues" evidence="3">
    <location>
        <begin position="289"/>
        <end position="300"/>
    </location>
</feature>
<dbReference type="EMBL" id="CAJHJG010000161">
    <property type="protein sequence ID" value="CAD6898551.1"/>
    <property type="molecule type" value="Genomic_DNA"/>
</dbReference>
<dbReference type="InterPro" id="IPR000717">
    <property type="entry name" value="PCI_dom"/>
</dbReference>
<accession>A0A177VB81</accession>
<evidence type="ECO:0000256" key="1">
    <source>
        <dbReference type="ARBA" id="ARBA00008482"/>
    </source>
</evidence>
<evidence type="ECO:0000256" key="2">
    <source>
        <dbReference type="ARBA" id="ARBA00022790"/>
    </source>
</evidence>
<dbReference type="EMBL" id="LWDD02000617">
    <property type="protein sequence ID" value="KAE8258004.1"/>
    <property type="molecule type" value="Genomic_DNA"/>
</dbReference>
<feature type="region of interest" description="Disordered" evidence="3">
    <location>
        <begin position="282"/>
        <end position="332"/>
    </location>
</feature>
<dbReference type="AlphaFoldDB" id="A0A177VB81"/>
<evidence type="ECO:0000313" key="6">
    <source>
        <dbReference type="EMBL" id="KAE8258004.1"/>
    </source>
</evidence>
<reference evidence="6" key="2">
    <citation type="journal article" date="2019" name="IMA Fungus">
        <title>Genome sequencing and comparison of five Tilletia species to identify candidate genes for the detection of regulated species infecting wheat.</title>
        <authorList>
            <person name="Nguyen H.D.T."/>
            <person name="Sultana T."/>
            <person name="Kesanakurti P."/>
            <person name="Hambleton S."/>
        </authorList>
    </citation>
    <scope>NUCLEOTIDE SEQUENCE</scope>
    <source>
        <strain evidence="6">DAOMC 238032</strain>
    </source>
</reference>
<keyword evidence="8" id="KW-1185">Reference proteome</keyword>
<dbReference type="InterPro" id="IPR045237">
    <property type="entry name" value="COPS7/eIF3m"/>
</dbReference>
<reference evidence="6" key="1">
    <citation type="submission" date="2016-04" db="EMBL/GenBank/DDBJ databases">
        <authorList>
            <person name="Nguyen H.D."/>
            <person name="Kesanakurti P."/>
            <person name="Cullis J."/>
            <person name="Levesque C.A."/>
            <person name="Hambleton S."/>
        </authorList>
    </citation>
    <scope>NUCLEOTIDE SEQUENCE</scope>
    <source>
        <strain evidence="6">DAOMC 238032</strain>
    </source>
</reference>
<proteinExistence type="inferred from homology"/>
<dbReference type="PROSITE" id="PS50250">
    <property type="entry name" value="PCI"/>
    <property type="match status" value="1"/>
</dbReference>
<dbReference type="PANTHER" id="PTHR15350:SF5">
    <property type="entry name" value="COP9 SIGNALOSOME COMPLEX SUBUNIT 7"/>
    <property type="match status" value="1"/>
</dbReference>
<protein>
    <recommendedName>
        <fullName evidence="4">PCI domain-containing protein</fullName>
    </recommendedName>
</protein>
<comment type="similarity">
    <text evidence="1">Belongs to the CSN7/EIF3M family. CSN7 subfamily.</text>
</comment>
<comment type="caution">
    <text evidence="6">The sequence shown here is derived from an EMBL/GenBank/DDBJ whole genome shotgun (WGS) entry which is preliminary data.</text>
</comment>
<name>A0A177VB81_9BASI</name>
<organism evidence="6 7">
    <name type="scientific">Tilletia caries</name>
    <name type="common">wheat bunt fungus</name>
    <dbReference type="NCBI Taxonomy" id="13290"/>
    <lineage>
        <taxon>Eukaryota</taxon>
        <taxon>Fungi</taxon>
        <taxon>Dikarya</taxon>
        <taxon>Basidiomycota</taxon>
        <taxon>Ustilaginomycotina</taxon>
        <taxon>Exobasidiomycetes</taxon>
        <taxon>Tilletiales</taxon>
        <taxon>Tilletiaceae</taxon>
        <taxon>Tilletia</taxon>
    </lineage>
</organism>
<dbReference type="Proteomes" id="UP000077671">
    <property type="component" value="Unassembled WGS sequence"/>
</dbReference>
<sequence>MSALTSSASALGALEPYLLLAKNARGAAAVKLIEQATSAPGCYVFGELLDVEGIKQLASSAEHASSYHLLELFAYGTYSDYLAASGSGSATASLPPLNEAQRAKLQRLTLVTLASQARVLDYGSLAVALGLSSPIAQSAQDQVQEPAGPSSSSVLHSSSSGVVLSEASVRELEDIIIESLYAGVLSGKLNQKLRRFEVEAALGRDVRGAQELGDIANSLQTWSNSAELVLNHLSQRIVDARSTARRTAEQKTAHEAEITRVLYQLYDHALGSRRTVERHAVSRVAGGGEDGDIMDIDADGAEGSSMTSPSQARSRKKGLGSSSLARHKRSRA</sequence>
<dbReference type="Pfam" id="PF22061">
    <property type="entry name" value="CSN7_HB_subdom"/>
    <property type="match status" value="1"/>
</dbReference>
<evidence type="ECO:0000313" key="5">
    <source>
        <dbReference type="EMBL" id="CAD6898551.1"/>
    </source>
</evidence>
<dbReference type="PANTHER" id="PTHR15350">
    <property type="entry name" value="COP9 SIGNALOSOME COMPLEX SUBUNIT 7/DENDRITIC CELL PROTEIN GA17"/>
    <property type="match status" value="1"/>
</dbReference>
<evidence type="ECO:0000313" key="7">
    <source>
        <dbReference type="Proteomes" id="UP000077671"/>
    </source>
</evidence>
<evidence type="ECO:0000313" key="8">
    <source>
        <dbReference type="Proteomes" id="UP000836402"/>
    </source>
</evidence>
<reference evidence="5" key="3">
    <citation type="submission" date="2020-10" db="EMBL/GenBank/DDBJ databases">
        <authorList>
            <person name="Sedaghatjoo S."/>
        </authorList>
    </citation>
    <scope>NUCLEOTIDE SEQUENCE</scope>
    <source>
        <strain evidence="5">AZH3</strain>
    </source>
</reference>
<feature type="domain" description="PCI" evidence="4">
    <location>
        <begin position="1"/>
        <end position="203"/>
    </location>
</feature>
<evidence type="ECO:0000256" key="3">
    <source>
        <dbReference type="SAM" id="MobiDB-lite"/>
    </source>
</evidence>
<gene>
    <name evidence="6" type="ORF">A4X03_0g4512</name>
    <name evidence="5" type="ORF">JKIAZH3_G8356</name>
</gene>
<keyword evidence="2" id="KW-0736">Signalosome</keyword>
<evidence type="ECO:0000259" key="4">
    <source>
        <dbReference type="PROSITE" id="PS50250"/>
    </source>
</evidence>
<dbReference type="SMART" id="SM00088">
    <property type="entry name" value="PINT"/>
    <property type="match status" value="1"/>
</dbReference>
<dbReference type="Proteomes" id="UP000836402">
    <property type="component" value="Unassembled WGS sequence"/>
</dbReference>